<dbReference type="EMBL" id="JASMRN010000007">
    <property type="protein sequence ID" value="MEZ7515554.1"/>
    <property type="molecule type" value="Genomic_DNA"/>
</dbReference>
<dbReference type="RefSeq" id="WP_371570007.1">
    <property type="nucleotide sequence ID" value="NZ_JASMRN010000007.1"/>
</dbReference>
<feature type="signal peptide" evidence="1">
    <location>
        <begin position="1"/>
        <end position="19"/>
    </location>
</feature>
<sequence>MKQLCVLFFFLTLSLQAQFHISGTVRESLTNKPLSYASISTPEGINSVTDVDGRFDIASKTAISALNFSYLGYYKNTVKLVKNINHYAIFLFPKEDNAKYVLAPNVNPALAIINKAIANKYKNNPQEKLKSFEFKSYNKLIVSAPADSISSSIDSVFVERNSGRKFKKVDSSSYKIKEMVSKHHLFQTEKVSQFQYNNKALKESILGTKMAGFKRPIYEVLAFNLQSFSIYDRNYELFETKYKSPIADNALIDYNYKILDTVAINGRKSFMIYFKNKKESRAKGLEGVVYIDQQNYAIAKAVMHIKGVLDISGTHEFDYLEAENIWFPSSKTFKIVKGKNDDDIKILGGTIQFDGDVEENFKPRKRTASDYTYLYSESTNFDIKYNTPTQFDHEFIAVDLNEEAIHKPKSFWQQYRKDSLDIRSQKTYLALDSIAIKRNIASRLRFGRKVINGYLPLGFFDMDLRKLFSYNNYEGFRLGFGGVTNERFLRDFRISGHVAYGTKDNDFKYNIGAAAQVDRTSNSWLGFAYTDDVKEIASTSYAVEKKPFKLYDPRPINISTFYNYVSWKAYLETKVIPKTEAVLTLDQSLIEPKFNYQYILNGQNYSQYHMTTAMISLQWSPFSDYMQTPDGRIESEKRYPKFTFQFTKSLTDVLDNDFDFSKIEFKTEYEKKYLNGQKTNLLFEGGYANGDIPLTHLYNTSPNNITKESVIQRITFASKNSFETMYFNEFFSSEFVYFQFKHSFNRVKILRKVKPALVLVSRMGWGDLQKPEQHSGINYKTLNDGYFESGIELNQIFNGLGLTAFYRYGPNQLPKFEDNLAIKLSFVLKLGL</sequence>
<proteinExistence type="predicted"/>
<feature type="chain" id="PRO_5046436760" evidence="1">
    <location>
        <begin position="20"/>
        <end position="832"/>
    </location>
</feature>
<organism evidence="2 3">
    <name type="scientific">Flavobacterium frigidarium</name>
    <dbReference type="NCBI Taxonomy" id="99286"/>
    <lineage>
        <taxon>Bacteria</taxon>
        <taxon>Pseudomonadati</taxon>
        <taxon>Bacteroidota</taxon>
        <taxon>Flavobacteriia</taxon>
        <taxon>Flavobacteriales</taxon>
        <taxon>Flavobacteriaceae</taxon>
        <taxon>Flavobacterium</taxon>
    </lineage>
</organism>
<keyword evidence="1" id="KW-0732">Signal</keyword>
<dbReference type="SUPFAM" id="SSF49464">
    <property type="entry name" value="Carboxypeptidase regulatory domain-like"/>
    <property type="match status" value="1"/>
</dbReference>
<evidence type="ECO:0000313" key="3">
    <source>
        <dbReference type="Proteomes" id="UP001568894"/>
    </source>
</evidence>
<evidence type="ECO:0000313" key="2">
    <source>
        <dbReference type="EMBL" id="MEZ7515554.1"/>
    </source>
</evidence>
<name>A0ABV4KGE0_9FLAO</name>
<accession>A0ABV4KGE0</accession>
<dbReference type="InterPro" id="IPR008969">
    <property type="entry name" value="CarboxyPept-like_regulatory"/>
</dbReference>
<reference evidence="2 3" key="1">
    <citation type="submission" date="2023-05" db="EMBL/GenBank/DDBJ databases">
        <title>Adaptations of aquatic viruses from atmosphere-close ecosystems of the Central Arctic Ocean.</title>
        <authorList>
            <person name="Rahlff J."/>
            <person name="Holmfeldt K."/>
        </authorList>
    </citation>
    <scope>NUCLEOTIDE SEQUENCE [LARGE SCALE GENOMIC DNA]</scope>
    <source>
        <strain evidence="2 3">Arc14</strain>
    </source>
</reference>
<dbReference type="Proteomes" id="UP001568894">
    <property type="component" value="Unassembled WGS sequence"/>
</dbReference>
<keyword evidence="3" id="KW-1185">Reference proteome</keyword>
<dbReference type="Pfam" id="PF18939">
    <property type="entry name" value="DUF5686"/>
    <property type="match status" value="1"/>
</dbReference>
<comment type="caution">
    <text evidence="2">The sequence shown here is derived from an EMBL/GenBank/DDBJ whole genome shotgun (WGS) entry which is preliminary data.</text>
</comment>
<gene>
    <name evidence="2" type="ORF">QO192_09710</name>
</gene>
<evidence type="ECO:0000256" key="1">
    <source>
        <dbReference type="SAM" id="SignalP"/>
    </source>
</evidence>
<dbReference type="InterPro" id="IPR043741">
    <property type="entry name" value="DUF5686"/>
</dbReference>
<protein>
    <submittedName>
        <fullName evidence="2">DUF5686 family protein</fullName>
    </submittedName>
</protein>